<evidence type="ECO:0000256" key="5">
    <source>
        <dbReference type="ARBA" id="ARBA00013213"/>
    </source>
</evidence>
<dbReference type="InterPro" id="IPR005106">
    <property type="entry name" value="Asp/hSer_DH_NAD-bd"/>
</dbReference>
<dbReference type="GO" id="GO:0009086">
    <property type="term" value="P:methionine biosynthetic process"/>
    <property type="evidence" value="ECO:0007669"/>
    <property type="project" value="UniProtKB-KW"/>
</dbReference>
<comment type="cofactor">
    <cofactor evidence="1">
        <name>a metal cation</name>
        <dbReference type="ChEBI" id="CHEBI:25213"/>
    </cofactor>
</comment>
<comment type="similarity">
    <text evidence="4 17">Belongs to the homoserine dehydrogenase family.</text>
</comment>
<dbReference type="SUPFAM" id="SSF51735">
    <property type="entry name" value="NAD(P)-binding Rossmann-fold domains"/>
    <property type="match status" value="1"/>
</dbReference>
<evidence type="ECO:0000256" key="12">
    <source>
        <dbReference type="ARBA" id="ARBA00023167"/>
    </source>
</evidence>
<dbReference type="PANTHER" id="PTHR43331">
    <property type="entry name" value="HOMOSERINE DEHYDROGENASE"/>
    <property type="match status" value="1"/>
</dbReference>
<dbReference type="Pfam" id="PF01842">
    <property type="entry name" value="ACT"/>
    <property type="match status" value="1"/>
</dbReference>
<organism evidence="19 20">
    <name type="scientific">Capillibacterium thermochitinicola</name>
    <dbReference type="NCBI Taxonomy" id="2699427"/>
    <lineage>
        <taxon>Bacteria</taxon>
        <taxon>Bacillati</taxon>
        <taxon>Bacillota</taxon>
        <taxon>Capillibacterium</taxon>
    </lineage>
</organism>
<gene>
    <name evidence="19" type="ORF">G5B42_07175</name>
</gene>
<evidence type="ECO:0000256" key="11">
    <source>
        <dbReference type="ARBA" id="ARBA00023053"/>
    </source>
</evidence>
<dbReference type="InterPro" id="IPR036291">
    <property type="entry name" value="NAD(P)-bd_dom_sf"/>
</dbReference>
<dbReference type="SUPFAM" id="SSF55347">
    <property type="entry name" value="Glyceraldehyde-3-phosphate dehydrogenase-like, C-terminal domain"/>
    <property type="match status" value="1"/>
</dbReference>
<evidence type="ECO:0000256" key="4">
    <source>
        <dbReference type="ARBA" id="ARBA00006753"/>
    </source>
</evidence>
<dbReference type="InterPro" id="IPR001342">
    <property type="entry name" value="HDH_cat"/>
</dbReference>
<dbReference type="RefSeq" id="WP_181339770.1">
    <property type="nucleotide sequence ID" value="NZ_JAAKDE010000013.1"/>
</dbReference>
<dbReference type="Gene3D" id="3.30.360.10">
    <property type="entry name" value="Dihydrodipicolinate Reductase, domain 2"/>
    <property type="match status" value="1"/>
</dbReference>
<evidence type="ECO:0000256" key="7">
    <source>
        <dbReference type="ARBA" id="ARBA00022605"/>
    </source>
</evidence>
<dbReference type="Pfam" id="PF03447">
    <property type="entry name" value="NAD_binding_3"/>
    <property type="match status" value="1"/>
</dbReference>
<dbReference type="Gene3D" id="3.30.70.260">
    <property type="match status" value="1"/>
</dbReference>
<feature type="binding site" evidence="15">
    <location>
        <begin position="10"/>
        <end position="17"/>
    </location>
    <ligand>
        <name>NADP(+)</name>
        <dbReference type="ChEBI" id="CHEBI:58349"/>
    </ligand>
</feature>
<keyword evidence="8 16" id="KW-0791">Threonine biosynthesis</keyword>
<comment type="caution">
    <text evidence="19">The sequence shown here is derived from an EMBL/GenBank/DDBJ whole genome shotgun (WGS) entry which is preliminary data.</text>
</comment>
<dbReference type="AlphaFoldDB" id="A0A8J6LMX7"/>
<evidence type="ECO:0000256" key="9">
    <source>
        <dbReference type="ARBA" id="ARBA00022857"/>
    </source>
</evidence>
<proteinExistence type="inferred from homology"/>
<evidence type="ECO:0000256" key="8">
    <source>
        <dbReference type="ARBA" id="ARBA00022697"/>
    </source>
</evidence>
<evidence type="ECO:0000256" key="1">
    <source>
        <dbReference type="ARBA" id="ARBA00001920"/>
    </source>
</evidence>
<dbReference type="UniPathway" id="UPA00051">
    <property type="reaction ID" value="UER00465"/>
</dbReference>
<sequence>MEKVINVGIVGMGVVGTGVAKILLNQGRLLSERTGTRFVLKTVVDLDWERERGVDLTGVQTATDFEVLVTDPEIDIIVETVGGIEPAFTMVRRALAAGKHVVTANKALIALKGQTLFREAQAHGVELRFEASVGGGIPIIKSLREGLVANKIINMYGIINGTSNYILTRMHRDGLDFDAALREAQTRGFAEADPTLDVGGGDAAHKLTILASLAAGGFVDFNAIPVEGITELTALDINFAKDFGYVVKLLAIYRFSEEKLDLRVHPTLVPGDHLLAAVNNELNAVFITGDYVGDTMFYGPGAGQTPTASAIVSDLVDLAQIIQSGKPASIPTINPEKQVALFSLEEITNRFYLRLFTLDQPGILAQIAGVLGRYAISISSVVQLETHGEDNYVPIVLLTHEASEKAMSKAIMAIKEFPFVRPDILRLRLFK</sequence>
<dbReference type="PANTHER" id="PTHR43331:SF1">
    <property type="entry name" value="HOMOSERINE DEHYDROGENASE"/>
    <property type="match status" value="1"/>
</dbReference>
<dbReference type="GO" id="GO:0004412">
    <property type="term" value="F:homoserine dehydrogenase activity"/>
    <property type="evidence" value="ECO:0007669"/>
    <property type="project" value="UniProtKB-EC"/>
</dbReference>
<keyword evidence="12 16" id="KW-0486">Methionine biosynthesis</keyword>
<dbReference type="InterPro" id="IPR002912">
    <property type="entry name" value="ACT_dom"/>
</dbReference>
<accession>A0A8J6LMX7</accession>
<evidence type="ECO:0000256" key="14">
    <source>
        <dbReference type="PIRSR" id="PIRSR000098-1"/>
    </source>
</evidence>
<dbReference type="PIRSF" id="PIRSF000098">
    <property type="entry name" value="Homoser_dehydrog"/>
    <property type="match status" value="1"/>
</dbReference>
<keyword evidence="20" id="KW-1185">Reference proteome</keyword>
<keyword evidence="11" id="KW-0915">Sodium</keyword>
<dbReference type="SUPFAM" id="SSF55021">
    <property type="entry name" value="ACT-like"/>
    <property type="match status" value="1"/>
</dbReference>
<protein>
    <recommendedName>
        <fullName evidence="6 16">Homoserine dehydrogenase</fullName>
        <ecNumber evidence="5 16">1.1.1.3</ecNumber>
    </recommendedName>
</protein>
<keyword evidence="7 16" id="KW-0028">Amino-acid biosynthesis</keyword>
<dbReference type="Gene3D" id="3.40.50.720">
    <property type="entry name" value="NAD(P)-binding Rossmann-like Domain"/>
    <property type="match status" value="1"/>
</dbReference>
<reference evidence="19" key="1">
    <citation type="submission" date="2020-06" db="EMBL/GenBank/DDBJ databases">
        <title>Novel chitinolytic bacterium.</title>
        <authorList>
            <person name="Ungkulpasvich U."/>
            <person name="Kosugi A."/>
            <person name="Uke A."/>
        </authorList>
    </citation>
    <scope>NUCLEOTIDE SEQUENCE</scope>
    <source>
        <strain evidence="19">UUS1-1</strain>
    </source>
</reference>
<dbReference type="NCBIfam" id="NF004976">
    <property type="entry name" value="PRK06349.1"/>
    <property type="match status" value="1"/>
</dbReference>
<name>A0A8J6LMX7_9FIRM</name>
<dbReference type="Proteomes" id="UP000657177">
    <property type="component" value="Unassembled WGS sequence"/>
</dbReference>
<dbReference type="InterPro" id="IPR045865">
    <property type="entry name" value="ACT-like_dom_sf"/>
</dbReference>
<evidence type="ECO:0000313" key="19">
    <source>
        <dbReference type="EMBL" id="MBA2133323.1"/>
    </source>
</evidence>
<dbReference type="EC" id="1.1.1.3" evidence="5 16"/>
<evidence type="ECO:0000256" key="15">
    <source>
        <dbReference type="PIRSR" id="PIRSR000098-2"/>
    </source>
</evidence>
<dbReference type="EMBL" id="JAAKDE010000013">
    <property type="protein sequence ID" value="MBA2133323.1"/>
    <property type="molecule type" value="Genomic_DNA"/>
</dbReference>
<comment type="pathway">
    <text evidence="2 16">Amino-acid biosynthesis; L-threonine biosynthesis; L-threonine from L-aspartate: step 3/5.</text>
</comment>
<dbReference type="PROSITE" id="PS01042">
    <property type="entry name" value="HOMOSER_DHGENASE"/>
    <property type="match status" value="1"/>
</dbReference>
<dbReference type="InterPro" id="IPR016204">
    <property type="entry name" value="HDH"/>
</dbReference>
<dbReference type="InterPro" id="IPR019811">
    <property type="entry name" value="HDH_CS"/>
</dbReference>
<dbReference type="FunFam" id="3.30.70.260:FF:000030">
    <property type="entry name" value="Homoserine dehydrogenase"/>
    <property type="match status" value="1"/>
</dbReference>
<keyword evidence="9 15" id="KW-0521">NADP</keyword>
<dbReference type="GO" id="GO:0050661">
    <property type="term" value="F:NADP binding"/>
    <property type="evidence" value="ECO:0007669"/>
    <property type="project" value="InterPro"/>
</dbReference>
<evidence type="ECO:0000256" key="16">
    <source>
        <dbReference type="RuleBase" id="RU000579"/>
    </source>
</evidence>
<dbReference type="FunFam" id="3.30.360.10:FF:000005">
    <property type="entry name" value="Homoserine dehydrogenase"/>
    <property type="match status" value="1"/>
</dbReference>
<evidence type="ECO:0000256" key="17">
    <source>
        <dbReference type="RuleBase" id="RU004171"/>
    </source>
</evidence>
<evidence type="ECO:0000256" key="13">
    <source>
        <dbReference type="ARBA" id="ARBA00048841"/>
    </source>
</evidence>
<dbReference type="Pfam" id="PF00742">
    <property type="entry name" value="Homoserine_dh"/>
    <property type="match status" value="1"/>
</dbReference>
<comment type="catalytic activity">
    <reaction evidence="13">
        <text>L-homoserine + NADP(+) = L-aspartate 4-semialdehyde + NADPH + H(+)</text>
        <dbReference type="Rhea" id="RHEA:15761"/>
        <dbReference type="ChEBI" id="CHEBI:15378"/>
        <dbReference type="ChEBI" id="CHEBI:57476"/>
        <dbReference type="ChEBI" id="CHEBI:57783"/>
        <dbReference type="ChEBI" id="CHEBI:58349"/>
        <dbReference type="ChEBI" id="CHEBI:537519"/>
        <dbReference type="EC" id="1.1.1.3"/>
    </reaction>
    <physiologicalReaction direction="right-to-left" evidence="13">
        <dbReference type="Rhea" id="RHEA:15763"/>
    </physiologicalReaction>
</comment>
<evidence type="ECO:0000256" key="6">
    <source>
        <dbReference type="ARBA" id="ARBA00013376"/>
    </source>
</evidence>
<dbReference type="PROSITE" id="PS51671">
    <property type="entry name" value="ACT"/>
    <property type="match status" value="1"/>
</dbReference>
<comment type="pathway">
    <text evidence="3 16">Amino-acid biosynthesis; L-methionine biosynthesis via de novo pathway; L-homoserine from L-aspartate: step 3/3.</text>
</comment>
<feature type="active site" description="Proton donor" evidence="14">
    <location>
        <position position="206"/>
    </location>
</feature>
<dbReference type="CDD" id="cd04881">
    <property type="entry name" value="ACT_HSDH-Hom"/>
    <property type="match status" value="1"/>
</dbReference>
<evidence type="ECO:0000259" key="18">
    <source>
        <dbReference type="PROSITE" id="PS51671"/>
    </source>
</evidence>
<dbReference type="UniPathway" id="UPA00050">
    <property type="reaction ID" value="UER00063"/>
</dbReference>
<feature type="binding site" evidence="15">
    <location>
        <position position="106"/>
    </location>
    <ligand>
        <name>NADPH</name>
        <dbReference type="ChEBI" id="CHEBI:57783"/>
    </ligand>
</feature>
<feature type="domain" description="ACT" evidence="18">
    <location>
        <begin position="352"/>
        <end position="431"/>
    </location>
</feature>
<evidence type="ECO:0000256" key="3">
    <source>
        <dbReference type="ARBA" id="ARBA00005062"/>
    </source>
</evidence>
<dbReference type="GO" id="GO:0009088">
    <property type="term" value="P:threonine biosynthetic process"/>
    <property type="evidence" value="ECO:0007669"/>
    <property type="project" value="UniProtKB-UniPathway"/>
</dbReference>
<evidence type="ECO:0000256" key="2">
    <source>
        <dbReference type="ARBA" id="ARBA00005056"/>
    </source>
</evidence>
<evidence type="ECO:0000313" key="20">
    <source>
        <dbReference type="Proteomes" id="UP000657177"/>
    </source>
</evidence>
<keyword evidence="10 16" id="KW-0560">Oxidoreductase</keyword>
<feature type="binding site" evidence="15">
    <location>
        <position position="191"/>
    </location>
    <ligand>
        <name>L-homoserine</name>
        <dbReference type="ChEBI" id="CHEBI:57476"/>
    </ligand>
</feature>
<evidence type="ECO:0000256" key="10">
    <source>
        <dbReference type="ARBA" id="ARBA00023002"/>
    </source>
</evidence>